<keyword evidence="3" id="KW-1185">Reference proteome</keyword>
<dbReference type="InterPro" id="IPR032071">
    <property type="entry name" value="DUF4806"/>
</dbReference>
<reference evidence="4" key="1">
    <citation type="submission" date="2025-08" db="UniProtKB">
        <authorList>
            <consortium name="RefSeq"/>
        </authorList>
    </citation>
    <scope>IDENTIFICATION</scope>
</reference>
<accession>A0ABM4BUT4</accession>
<name>A0ABM4BUT4_HYDVU</name>
<dbReference type="PANTHER" id="PTHR34153:SF2">
    <property type="entry name" value="SI:CH211-262H13.3-RELATED"/>
    <property type="match status" value="1"/>
</dbReference>
<sequence>MPKQQWDPEFGSEIQSRKLLKRSRQCSSSSSEEELQPSKTVMHKSFPLPPCPRLNVPLSPQVFGQRSASTTLPDIVKHAVAEAVRPFFQSVFKQLEELKAEIKEQGQKQAPIGQTMTANLPEALTFPLQEIYDLLEFNRILMEDSEQKSKTINYLARIGGSSLEDSMRKILKRILTAQLSKLYNFTGRKGKLEFGALVGVKDMTNNSFQNVY</sequence>
<evidence type="ECO:0000256" key="1">
    <source>
        <dbReference type="SAM" id="MobiDB-lite"/>
    </source>
</evidence>
<feature type="domain" description="DUF4806" evidence="2">
    <location>
        <begin position="124"/>
        <end position="191"/>
    </location>
</feature>
<dbReference type="PANTHER" id="PTHR34153">
    <property type="entry name" value="SI:CH211-262H13.3-RELATED-RELATED"/>
    <property type="match status" value="1"/>
</dbReference>
<dbReference type="Pfam" id="PF16064">
    <property type="entry name" value="DUF4806"/>
    <property type="match status" value="1"/>
</dbReference>
<protein>
    <submittedName>
        <fullName evidence="4">Uncharacterized protein LOC136080257</fullName>
    </submittedName>
</protein>
<gene>
    <name evidence="4" type="primary">LOC136080257</name>
</gene>
<evidence type="ECO:0000259" key="2">
    <source>
        <dbReference type="Pfam" id="PF16064"/>
    </source>
</evidence>
<evidence type="ECO:0000313" key="4">
    <source>
        <dbReference type="RefSeq" id="XP_065652944.1"/>
    </source>
</evidence>
<proteinExistence type="predicted"/>
<dbReference type="RefSeq" id="XP_065652944.1">
    <property type="nucleotide sequence ID" value="XM_065796872.1"/>
</dbReference>
<evidence type="ECO:0000313" key="3">
    <source>
        <dbReference type="Proteomes" id="UP001652625"/>
    </source>
</evidence>
<organism evidence="3 4">
    <name type="scientific">Hydra vulgaris</name>
    <name type="common">Hydra</name>
    <name type="synonym">Hydra attenuata</name>
    <dbReference type="NCBI Taxonomy" id="6087"/>
    <lineage>
        <taxon>Eukaryota</taxon>
        <taxon>Metazoa</taxon>
        <taxon>Cnidaria</taxon>
        <taxon>Hydrozoa</taxon>
        <taxon>Hydroidolina</taxon>
        <taxon>Anthoathecata</taxon>
        <taxon>Aplanulata</taxon>
        <taxon>Hydridae</taxon>
        <taxon>Hydra</taxon>
    </lineage>
</organism>
<feature type="region of interest" description="Disordered" evidence="1">
    <location>
        <begin position="1"/>
        <end position="46"/>
    </location>
</feature>
<dbReference type="Proteomes" id="UP001652625">
    <property type="component" value="Chromosome 05"/>
</dbReference>
<dbReference type="GeneID" id="136080257"/>